<dbReference type="PANTHER" id="PTHR46481:SF6">
    <property type="entry name" value="ZINC FINGER BED DOMAIN-CONTAINING PROTEIN RICESLEEPER 2-LIKE"/>
    <property type="match status" value="1"/>
</dbReference>
<keyword evidence="7" id="KW-0238">DNA-binding</keyword>
<dbReference type="Proteomes" id="UP000215914">
    <property type="component" value="Chromosome 10"/>
</dbReference>
<proteinExistence type="predicted"/>
<dbReference type="SUPFAM" id="SSF53098">
    <property type="entry name" value="Ribonuclease H-like"/>
    <property type="match status" value="1"/>
</dbReference>
<dbReference type="OMA" id="VTEREWH"/>
<comment type="subunit">
    <text evidence="2">Homodimer.</text>
</comment>
<dbReference type="PANTHER" id="PTHR46481">
    <property type="entry name" value="ZINC FINGER BED DOMAIN-CONTAINING PROTEIN 4"/>
    <property type="match status" value="1"/>
</dbReference>
<evidence type="ECO:0000256" key="9">
    <source>
        <dbReference type="ARBA" id="ARBA00023242"/>
    </source>
</evidence>
<keyword evidence="8" id="KW-0804">Transcription</keyword>
<evidence type="ECO:0000256" key="8">
    <source>
        <dbReference type="ARBA" id="ARBA00023163"/>
    </source>
</evidence>
<feature type="domain" description="BED-type" evidence="11">
    <location>
        <begin position="174"/>
        <end position="220"/>
    </location>
</feature>
<evidence type="ECO:0000313" key="13">
    <source>
        <dbReference type="Proteomes" id="UP000215914"/>
    </source>
</evidence>
<dbReference type="InParanoid" id="A0A251TJ50"/>
<protein>
    <submittedName>
        <fullName evidence="12">Putative zinc finger, BED-type</fullName>
    </submittedName>
</protein>
<evidence type="ECO:0000256" key="1">
    <source>
        <dbReference type="ARBA" id="ARBA00004123"/>
    </source>
</evidence>
<evidence type="ECO:0000256" key="7">
    <source>
        <dbReference type="ARBA" id="ARBA00023125"/>
    </source>
</evidence>
<dbReference type="EMBL" id="CM007899">
    <property type="protein sequence ID" value="OTG10616.1"/>
    <property type="molecule type" value="Genomic_DNA"/>
</dbReference>
<dbReference type="InterPro" id="IPR012337">
    <property type="entry name" value="RNaseH-like_sf"/>
</dbReference>
<dbReference type="GO" id="GO:0008270">
    <property type="term" value="F:zinc ion binding"/>
    <property type="evidence" value="ECO:0007669"/>
    <property type="project" value="UniProtKB-KW"/>
</dbReference>
<dbReference type="SMART" id="SM00614">
    <property type="entry name" value="ZnF_BED"/>
    <property type="match status" value="1"/>
</dbReference>
<keyword evidence="9" id="KW-0539">Nucleus</keyword>
<keyword evidence="5" id="KW-0862">Zinc</keyword>
<evidence type="ECO:0000256" key="6">
    <source>
        <dbReference type="ARBA" id="ARBA00023015"/>
    </source>
</evidence>
<evidence type="ECO:0000256" key="10">
    <source>
        <dbReference type="PROSITE-ProRule" id="PRU00027"/>
    </source>
</evidence>
<keyword evidence="3" id="KW-0479">Metal-binding</keyword>
<evidence type="ECO:0000259" key="11">
    <source>
        <dbReference type="PROSITE" id="PS50808"/>
    </source>
</evidence>
<dbReference type="InterPro" id="IPR027417">
    <property type="entry name" value="P-loop_NTPase"/>
</dbReference>
<dbReference type="Pfam" id="PF14372">
    <property type="entry name" value="hAT-like_RNase-H"/>
    <property type="match status" value="1"/>
</dbReference>
<evidence type="ECO:0000256" key="3">
    <source>
        <dbReference type="ARBA" id="ARBA00022723"/>
    </source>
</evidence>
<gene>
    <name evidence="12" type="ORF">HannXRQ_Chr10g0289591</name>
</gene>
<dbReference type="Pfam" id="PF05699">
    <property type="entry name" value="Dimer_Tnp_hAT"/>
    <property type="match status" value="1"/>
</dbReference>
<dbReference type="AlphaFoldDB" id="A0A251TJ50"/>
<dbReference type="InterPro" id="IPR025525">
    <property type="entry name" value="hAT-like_transposase_RNase-H"/>
</dbReference>
<comment type="subcellular location">
    <subcellularLocation>
        <location evidence="1">Nucleus</location>
    </subcellularLocation>
</comment>
<dbReference type="GO" id="GO:0003677">
    <property type="term" value="F:DNA binding"/>
    <property type="evidence" value="ECO:0007669"/>
    <property type="project" value="UniProtKB-KW"/>
</dbReference>
<dbReference type="GO" id="GO:0005634">
    <property type="term" value="C:nucleus"/>
    <property type="evidence" value="ECO:0007669"/>
    <property type="project" value="UniProtKB-SubCell"/>
</dbReference>
<reference evidence="13" key="1">
    <citation type="journal article" date="2017" name="Nature">
        <title>The sunflower genome provides insights into oil metabolism, flowering and Asterid evolution.</title>
        <authorList>
            <person name="Badouin H."/>
            <person name="Gouzy J."/>
            <person name="Grassa C.J."/>
            <person name="Murat F."/>
            <person name="Staton S.E."/>
            <person name="Cottret L."/>
            <person name="Lelandais-Briere C."/>
            <person name="Owens G.L."/>
            <person name="Carrere S."/>
            <person name="Mayjonade B."/>
            <person name="Legrand L."/>
            <person name="Gill N."/>
            <person name="Kane N.C."/>
            <person name="Bowers J.E."/>
            <person name="Hubner S."/>
            <person name="Bellec A."/>
            <person name="Berard A."/>
            <person name="Berges H."/>
            <person name="Blanchet N."/>
            <person name="Boniface M.C."/>
            <person name="Brunel D."/>
            <person name="Catrice O."/>
            <person name="Chaidir N."/>
            <person name="Claudel C."/>
            <person name="Donnadieu C."/>
            <person name="Faraut T."/>
            <person name="Fievet G."/>
            <person name="Helmstetter N."/>
            <person name="King M."/>
            <person name="Knapp S.J."/>
            <person name="Lai Z."/>
            <person name="Le Paslier M.C."/>
            <person name="Lippi Y."/>
            <person name="Lorenzon L."/>
            <person name="Mandel J.R."/>
            <person name="Marage G."/>
            <person name="Marchand G."/>
            <person name="Marquand E."/>
            <person name="Bret-Mestries E."/>
            <person name="Morien E."/>
            <person name="Nambeesan S."/>
            <person name="Nguyen T."/>
            <person name="Pegot-Espagnet P."/>
            <person name="Pouilly N."/>
            <person name="Raftis F."/>
            <person name="Sallet E."/>
            <person name="Schiex T."/>
            <person name="Thomas J."/>
            <person name="Vandecasteele C."/>
            <person name="Vares D."/>
            <person name="Vear F."/>
            <person name="Vautrin S."/>
            <person name="Crespi M."/>
            <person name="Mangin B."/>
            <person name="Burke J.M."/>
            <person name="Salse J."/>
            <person name="Munos S."/>
            <person name="Vincourt P."/>
            <person name="Rieseberg L.H."/>
            <person name="Langlade N.B."/>
        </authorList>
    </citation>
    <scope>NUCLEOTIDE SEQUENCE [LARGE SCALE GENOMIC DNA]</scope>
    <source>
        <strain evidence="13">cv. SF193</strain>
    </source>
</reference>
<dbReference type="InterPro" id="IPR003656">
    <property type="entry name" value="Znf_BED"/>
</dbReference>
<dbReference type="Gene3D" id="3.40.50.300">
    <property type="entry name" value="P-loop containing nucleotide triphosphate hydrolases"/>
    <property type="match status" value="1"/>
</dbReference>
<dbReference type="PROSITE" id="PS50808">
    <property type="entry name" value="ZF_BED"/>
    <property type="match status" value="1"/>
</dbReference>
<dbReference type="InterPro" id="IPR052035">
    <property type="entry name" value="ZnF_BED_domain_contain"/>
</dbReference>
<keyword evidence="13" id="KW-1185">Reference proteome</keyword>
<dbReference type="SUPFAM" id="SSF57667">
    <property type="entry name" value="beta-beta-alpha zinc fingers"/>
    <property type="match status" value="1"/>
</dbReference>
<keyword evidence="6" id="KW-0805">Transcription regulation</keyword>
<name>A0A251TJ50_HELAN</name>
<evidence type="ECO:0000313" key="12">
    <source>
        <dbReference type="EMBL" id="OTG10616.1"/>
    </source>
</evidence>
<sequence>MNKIPIKPLHNYQRHQQVQVTSAGSSSSTLQQESTNLLFTSSTQFVARPQTTICSGMPTGDKRNFNSNNTTNQPQRLINADQKSDFFPRFILQTHTYHSHSNCSINILSCDGRLSNREDLCPSLQKRLVEEVRKNDTLIIVGETGSGKTTHSIKLNMSGNDEHEDEVSSFGSGKHSSVVWSYFDKLPVGPGGIQKASCTGCGKVFSANSGTSNMKRHLPKCFDLNEPGPPKKRAPLDQEMYREKLAYSIIKHNYPFSYVEHKGTRDLHKFLHRDVKPITRNTAKADVLKIYDREKTILKEKLQKVNGRVCLTTDLWSSITTDGYMALTAHYVDENWVLRKKVLNFKVIPPPHSGKILAEYMINFLADWGIQKKVFTITLDNAKYNDVLVNCLSSHLRLNNVLVCDGDFTHVRCSAHVLNLIVQEGLKVIEGAIEKVRESVKFVRGSGARKYKFAECIHHLSLQCGKYVRQDIVTRWNSTYLMLDSALAYRKAYARLALVDSSYKSFPTEKEWARVETITELLKPFYNITTLFSGSSYPTSNLYFHNVWRIQMRIEDAINNTDNVISGMAKEMKKKFDKYWENYSMVLSFAVVLDPRYKFKVVEFCFKKLNMEDKVRKEKLDIIFNGMHKLYDKEYGIFSTTSSSTVKSSNTSVSTRDDLDGLESFTSEFKKVENEKSQLDMYLEEPELNRREELDVLQYWKDNQGRYPQLSLMARDILSIPITTVASESSFSIGGRVLSKYRTSLLSSSVEALLCARDWLFDLEEEDEDDTEDGLAEDIEALYPTYQSSQGSWDYVA</sequence>
<evidence type="ECO:0000256" key="4">
    <source>
        <dbReference type="ARBA" id="ARBA00022771"/>
    </source>
</evidence>
<dbReference type="Pfam" id="PF02892">
    <property type="entry name" value="zf-BED"/>
    <property type="match status" value="1"/>
</dbReference>
<dbReference type="InterPro" id="IPR036236">
    <property type="entry name" value="Znf_C2H2_sf"/>
</dbReference>
<dbReference type="InterPro" id="IPR008906">
    <property type="entry name" value="HATC_C_dom"/>
</dbReference>
<evidence type="ECO:0000256" key="5">
    <source>
        <dbReference type="ARBA" id="ARBA00022833"/>
    </source>
</evidence>
<organism evidence="12 13">
    <name type="scientific">Helianthus annuus</name>
    <name type="common">Common sunflower</name>
    <dbReference type="NCBI Taxonomy" id="4232"/>
    <lineage>
        <taxon>Eukaryota</taxon>
        <taxon>Viridiplantae</taxon>
        <taxon>Streptophyta</taxon>
        <taxon>Embryophyta</taxon>
        <taxon>Tracheophyta</taxon>
        <taxon>Spermatophyta</taxon>
        <taxon>Magnoliopsida</taxon>
        <taxon>eudicotyledons</taxon>
        <taxon>Gunneridae</taxon>
        <taxon>Pentapetalae</taxon>
        <taxon>asterids</taxon>
        <taxon>campanulids</taxon>
        <taxon>Asterales</taxon>
        <taxon>Asteraceae</taxon>
        <taxon>Asteroideae</taxon>
        <taxon>Heliantheae alliance</taxon>
        <taxon>Heliantheae</taxon>
        <taxon>Helianthus</taxon>
    </lineage>
</organism>
<keyword evidence="4 10" id="KW-0863">Zinc-finger</keyword>
<accession>A0A251TJ50</accession>
<evidence type="ECO:0000256" key="2">
    <source>
        <dbReference type="ARBA" id="ARBA00011738"/>
    </source>
</evidence>
<dbReference type="GO" id="GO:0046983">
    <property type="term" value="F:protein dimerization activity"/>
    <property type="evidence" value="ECO:0007669"/>
    <property type="project" value="InterPro"/>
</dbReference>